<dbReference type="InterPro" id="IPR036005">
    <property type="entry name" value="Creatinase/aminopeptidase-like"/>
</dbReference>
<sequence>MAKLKQISWPNLEDDLAPEALTEVTMKERKAKILNRMKTAGVECLIIYADLEHGSNFEYLVGFLPRFEEALLVLHATGEAYLILGNENLNKASKARIKNIPIHMPFFSLPNQPMNDRTVEEILGQSGIDNAKTIGIVGWKNFTSPVMENSKLFDTPNYLISAIQTIAPDAELTNETRLFIGDNGARTTMNANEFAHYEFGAALAGNCILDAMKEIRVGCSEMEIAENLSAYGQPHNVVTIMASGERFVGANIYPSNKKIQLGDTISMTTGFKGGLESRGAFAIAAADELPIGQKDYLEKIVYPYFDTVCHWLDSIHIGILGAELYQEIEAVFPSETYGWHLNPGHLCADEEWMSSPIYPGSLEKIRSGMLFQIDIIPSVPLYNGVSAESGIFLADEKLRKEIEEQYPDLWHRLKKRRKYMAEVLGIKLKEEILPTSAATAFCNPFLLDKSSAIVNA</sequence>
<evidence type="ECO:0000313" key="1">
    <source>
        <dbReference type="EMBL" id="EEV39387.2"/>
    </source>
</evidence>
<organism evidence="1 2">
    <name type="scientific">Enterococcus casseliflavus EC20</name>
    <dbReference type="NCBI Taxonomy" id="565655"/>
    <lineage>
        <taxon>Bacteria</taxon>
        <taxon>Bacillati</taxon>
        <taxon>Bacillota</taxon>
        <taxon>Bacilli</taxon>
        <taxon>Lactobacillales</taxon>
        <taxon>Enterococcaceae</taxon>
        <taxon>Enterococcus</taxon>
    </lineage>
</organism>
<reference evidence="1 2" key="1">
    <citation type="submission" date="2009-02" db="EMBL/GenBank/DDBJ databases">
        <authorList>
            <consortium name="The Broad Institute Genome Sequencing Platform"/>
            <person name="Feldgarden M."/>
            <person name="Young S.K."/>
            <person name="Kodira C.D."/>
            <person name="Zeng Q."/>
            <person name="Koehrsen M."/>
            <person name="Alvarado L."/>
            <person name="Berlin A."/>
            <person name="Borenstein D."/>
            <person name="Chen Z."/>
            <person name="Engels R."/>
            <person name="Freedman E."/>
            <person name="Gellesch M."/>
            <person name="Goldberg J."/>
            <person name="Griggs A."/>
            <person name="Gujja S."/>
            <person name="Heiman D."/>
            <person name="Hepburn T."/>
            <person name="Howarth C."/>
            <person name="Jen D."/>
            <person name="Larson L."/>
            <person name="Lewis B."/>
            <person name="Mehta T."/>
            <person name="Park D."/>
            <person name="Pearson M."/>
            <person name="Roberts A."/>
            <person name="Saif S."/>
            <person name="Shea T."/>
            <person name="Shenoy N."/>
            <person name="Sisk P."/>
            <person name="Stolte C."/>
            <person name="Sykes S."/>
            <person name="Walk T."/>
            <person name="White J."/>
            <person name="Yandava C."/>
            <person name="Gilmore M."/>
            <person name="Manson J."/>
            <person name="Palmer K."/>
            <person name="Carniol K."/>
            <person name="Lander E."/>
            <person name="Nusbaum C."/>
            <person name="Galagan J."/>
            <person name="Birren B."/>
        </authorList>
    </citation>
    <scope>NUCLEOTIDE SEQUENCE [LARGE SCALE GENOMIC DNA]</scope>
    <source>
        <strain evidence="1 2">EC20</strain>
    </source>
</reference>
<dbReference type="SUPFAM" id="SSF55920">
    <property type="entry name" value="Creatinase/aminopeptidase"/>
    <property type="match status" value="1"/>
</dbReference>
<accession>C9AA76</accession>
<reference evidence="1 2" key="2">
    <citation type="submission" date="2013-03" db="EMBL/GenBank/DDBJ databases">
        <title>The Genome Sequence of Enterococcus casseliflavus EC20 (899205).</title>
        <authorList>
            <consortium name="The Broad Institute Genomics Platform"/>
            <consortium name="The Broad Institute Genome Sequencing Center for Infectious Disease"/>
            <person name="Russ C."/>
            <person name="Feldgarden M."/>
            <person name="Gilmore M."/>
            <person name="Manson J."/>
            <person name="Palmer K."/>
            <person name="Carniol K."/>
            <person name="Walker B."/>
            <person name="Young S.K."/>
            <person name="Zeng Q."/>
            <person name="Gargeya S."/>
            <person name="Fitzgerald M."/>
            <person name="Haas B."/>
            <person name="Abouelleil A."/>
            <person name="Allen A.W."/>
            <person name="Alvarado L."/>
            <person name="Arachchi H.M."/>
            <person name="Berlin A.M."/>
            <person name="Chapman S.B."/>
            <person name="Gainer-Dewar J."/>
            <person name="Goldberg J."/>
            <person name="Griggs A."/>
            <person name="Gujja S."/>
            <person name="Hansen M."/>
            <person name="Howarth C."/>
            <person name="Imamovic A."/>
            <person name="Ireland A."/>
            <person name="Larimer J."/>
            <person name="McCowan C."/>
            <person name="Murphy C."/>
            <person name="Pearson M."/>
            <person name="Poon T.W."/>
            <person name="Priest M."/>
            <person name="Roberts A."/>
            <person name="Saif S."/>
            <person name="Shea T."/>
            <person name="Sisk P."/>
            <person name="Sykes S."/>
            <person name="Wortman J."/>
            <person name="Nusbaum C."/>
            <person name="Birren B."/>
        </authorList>
    </citation>
    <scope>NUCLEOTIDE SEQUENCE [LARGE SCALE GENOMIC DNA]</scope>
    <source>
        <strain evidence="1 2">EC20</strain>
    </source>
</reference>
<dbReference type="AlphaFoldDB" id="C9AA76"/>
<dbReference type="CDD" id="cd01066">
    <property type="entry name" value="APP_MetAP"/>
    <property type="match status" value="1"/>
</dbReference>
<evidence type="ECO:0008006" key="3">
    <source>
        <dbReference type="Google" id="ProtNLM"/>
    </source>
</evidence>
<evidence type="ECO:0000313" key="2">
    <source>
        <dbReference type="Proteomes" id="UP000012675"/>
    </source>
</evidence>
<protein>
    <recommendedName>
        <fullName evidence="3">Peptidase M24 domain-containing protein</fullName>
    </recommendedName>
</protein>
<dbReference type="Proteomes" id="UP000012675">
    <property type="component" value="Chromosome"/>
</dbReference>
<dbReference type="eggNOG" id="COG0006">
    <property type="taxonomic scope" value="Bacteria"/>
</dbReference>
<gene>
    <name evidence="1" type="ORF">ECBG_01656</name>
</gene>
<dbReference type="EMBL" id="CP004856">
    <property type="protein sequence ID" value="EEV39387.2"/>
    <property type="molecule type" value="Genomic_DNA"/>
</dbReference>
<proteinExistence type="predicted"/>
<dbReference type="RefSeq" id="WP_015508938.1">
    <property type="nucleotide sequence ID" value="NC_020995.1"/>
</dbReference>
<dbReference type="GeneID" id="15141097"/>
<name>C9AA76_ENTCA</name>
<dbReference type="KEGG" id="ecas:ECBG_01656"/>
<dbReference type="HOGENOM" id="CLU_047234_0_0_9"/>
<keyword evidence="2" id="KW-1185">Reference proteome</keyword>
<dbReference type="Gene3D" id="3.90.230.10">
    <property type="entry name" value="Creatinase/methionine aminopeptidase superfamily"/>
    <property type="match status" value="1"/>
</dbReference>